<reference evidence="2 3" key="1">
    <citation type="submission" date="2018-03" db="EMBL/GenBank/DDBJ databases">
        <title>Comparative analysis of microorganisms from saline springs in Andes Mountain Range, Colombia.</title>
        <authorList>
            <person name="Rubin E."/>
        </authorList>
    </citation>
    <scope>NUCLEOTIDE SEQUENCE [LARGE SCALE GENOMIC DNA]</scope>
    <source>
        <strain evidence="2 3">CG 35</strain>
    </source>
</reference>
<feature type="region of interest" description="Disordered" evidence="1">
    <location>
        <begin position="1"/>
        <end position="41"/>
    </location>
</feature>
<organism evidence="2 3">
    <name type="scientific">Nesterenkonia sandarakina</name>
    <dbReference type="NCBI Taxonomy" id="272918"/>
    <lineage>
        <taxon>Bacteria</taxon>
        <taxon>Bacillati</taxon>
        <taxon>Actinomycetota</taxon>
        <taxon>Actinomycetes</taxon>
        <taxon>Micrococcales</taxon>
        <taxon>Micrococcaceae</taxon>
        <taxon>Nesterenkonia</taxon>
    </lineage>
</organism>
<keyword evidence="3" id="KW-1185">Reference proteome</keyword>
<protein>
    <submittedName>
        <fullName evidence="2">Uncharacterized protein</fullName>
    </submittedName>
</protein>
<comment type="caution">
    <text evidence="2">The sequence shown here is derived from an EMBL/GenBank/DDBJ whole genome shotgun (WGS) entry which is preliminary data.</text>
</comment>
<evidence type="ECO:0000313" key="3">
    <source>
        <dbReference type="Proteomes" id="UP000238217"/>
    </source>
</evidence>
<sequence length="83" mass="8971">MTQMKPRTPRIPIQPAADEPVGVPTAHAAPATPSAPAKEEALVPLSTRITESARDSIRRTSFETGKTKQEIVNEALANYFARS</sequence>
<evidence type="ECO:0000256" key="1">
    <source>
        <dbReference type="SAM" id="MobiDB-lite"/>
    </source>
</evidence>
<dbReference type="Proteomes" id="UP000238217">
    <property type="component" value="Unassembled WGS sequence"/>
</dbReference>
<accession>A0A2T0YDP2</accession>
<proteinExistence type="predicted"/>
<name>A0A2T0YDP2_9MICC</name>
<dbReference type="AlphaFoldDB" id="A0A2T0YDP2"/>
<gene>
    <name evidence="2" type="ORF">BCL67_11752</name>
</gene>
<evidence type="ECO:0000313" key="2">
    <source>
        <dbReference type="EMBL" id="PRZ12950.1"/>
    </source>
</evidence>
<dbReference type="EMBL" id="PVTY01000017">
    <property type="protein sequence ID" value="PRZ12950.1"/>
    <property type="molecule type" value="Genomic_DNA"/>
</dbReference>
<feature type="compositionally biased region" description="Low complexity" evidence="1">
    <location>
        <begin position="24"/>
        <end position="36"/>
    </location>
</feature>